<name>G3P6I8_GASAC</name>
<evidence type="ECO:0000256" key="1">
    <source>
        <dbReference type="SAM" id="MobiDB-lite"/>
    </source>
</evidence>
<keyword evidence="2" id="KW-1133">Transmembrane helix</keyword>
<feature type="signal peptide" evidence="3">
    <location>
        <begin position="1"/>
        <end position="19"/>
    </location>
</feature>
<evidence type="ECO:0000256" key="2">
    <source>
        <dbReference type="SAM" id="Phobius"/>
    </source>
</evidence>
<protein>
    <submittedName>
        <fullName evidence="4">Uncharacterized protein</fullName>
    </submittedName>
</protein>
<feature type="compositionally biased region" description="Polar residues" evidence="1">
    <location>
        <begin position="200"/>
        <end position="209"/>
    </location>
</feature>
<keyword evidence="2" id="KW-0812">Transmembrane</keyword>
<reference evidence="4" key="1">
    <citation type="submission" date="2006-01" db="EMBL/GenBank/DDBJ databases">
        <authorList>
            <person name="Lindblad-Toh K."/>
            <person name="Mauceli E."/>
            <person name="Grabherr M."/>
            <person name="Chang J.L."/>
            <person name="Lander E.S."/>
        </authorList>
    </citation>
    <scope>NUCLEOTIDE SEQUENCE [LARGE SCALE GENOMIC DNA]</scope>
</reference>
<accession>G3P6I8</accession>
<feature type="transmembrane region" description="Helical" evidence="2">
    <location>
        <begin position="138"/>
        <end position="157"/>
    </location>
</feature>
<keyword evidence="3" id="KW-0732">Signal</keyword>
<dbReference type="InParanoid" id="G3P6I8"/>
<dbReference type="Ensembl" id="ENSGACT00000013236.1">
    <property type="protein sequence ID" value="ENSGACP00000013211.1"/>
    <property type="gene ID" value="ENSGACG00000010004.1"/>
</dbReference>
<evidence type="ECO:0000313" key="4">
    <source>
        <dbReference type="Ensembl" id="ENSGACP00000013211.1"/>
    </source>
</evidence>
<feature type="region of interest" description="Disordered" evidence="1">
    <location>
        <begin position="166"/>
        <end position="209"/>
    </location>
</feature>
<organism evidence="4">
    <name type="scientific">Gasterosteus aculeatus</name>
    <name type="common">Three-spined stickleback</name>
    <dbReference type="NCBI Taxonomy" id="69293"/>
    <lineage>
        <taxon>Eukaryota</taxon>
        <taxon>Metazoa</taxon>
        <taxon>Chordata</taxon>
        <taxon>Craniata</taxon>
        <taxon>Vertebrata</taxon>
        <taxon>Euteleostomi</taxon>
        <taxon>Actinopterygii</taxon>
        <taxon>Neopterygii</taxon>
        <taxon>Teleostei</taxon>
        <taxon>Neoteleostei</taxon>
        <taxon>Acanthomorphata</taxon>
        <taxon>Eupercaria</taxon>
        <taxon>Perciformes</taxon>
        <taxon>Cottioidei</taxon>
        <taxon>Gasterosteales</taxon>
        <taxon>Gasterosteidae</taxon>
        <taxon>Gasterosteus</taxon>
    </lineage>
</organism>
<dbReference type="Bgee" id="ENSGACG00000010004">
    <property type="expression patterns" value="Expressed in pharyngeal gill and 1 other cell type or tissue"/>
</dbReference>
<dbReference type="AlphaFoldDB" id="G3P6I8"/>
<reference evidence="4" key="2">
    <citation type="submission" date="2024-04" db="UniProtKB">
        <authorList>
            <consortium name="Ensembl"/>
        </authorList>
    </citation>
    <scope>IDENTIFICATION</scope>
</reference>
<keyword evidence="2" id="KW-0472">Membrane</keyword>
<evidence type="ECO:0000256" key="3">
    <source>
        <dbReference type="SAM" id="SignalP"/>
    </source>
</evidence>
<sequence length="209" mass="21802">MNGFTLMLLFAAQCFPVTASQGGNKSAQLFFCSIPGCGSNVTHVFCNDESLLSDGPIPNCTGPPPPNTVCQHKGFAFASTDSDAGCDFEGKDGLIESGKCTDNSSICASLHRGFHRPSLTTAFPLVNATSQVPTRGRYGLIVEGVILGLLIVGIGIARRVSYRRSQQDSASNAAVTEPLRQMEGPEGISDSDTAGLEDGGSTSHQESGV</sequence>
<proteinExistence type="predicted"/>
<feature type="chain" id="PRO_5003449219" evidence="3">
    <location>
        <begin position="20"/>
        <end position="209"/>
    </location>
</feature>